<name>A0A0N4YV30_NIPBR</name>
<gene>
    <name evidence="2" type="ORF">NBR_LOCUS21104</name>
</gene>
<accession>A0A0N4YV30</accession>
<evidence type="ECO:0000313" key="2">
    <source>
        <dbReference type="EMBL" id="VDL84845.1"/>
    </source>
</evidence>
<reference evidence="2 3" key="2">
    <citation type="submission" date="2018-11" db="EMBL/GenBank/DDBJ databases">
        <authorList>
            <consortium name="Pathogen Informatics"/>
        </authorList>
    </citation>
    <scope>NUCLEOTIDE SEQUENCE [LARGE SCALE GENOMIC DNA]</scope>
</reference>
<evidence type="ECO:0000256" key="1">
    <source>
        <dbReference type="SAM" id="MobiDB-lite"/>
    </source>
</evidence>
<dbReference type="Proteomes" id="UP000271162">
    <property type="component" value="Unassembled WGS sequence"/>
</dbReference>
<sequence length="249" mass="28228">MVMLFSPASTASTSSYLKPFRKLSGMVRPSTPPSPPTSPMQASPAWCLWLVSALQGHELTGEERRKLVSDIELMSYDEQAQFIEFLETGAAPSTLENNACKQFLCNTSDLCSVLSSKDPENLVTLWQQLFQQTLPALQSILYPLKRTWPEFDVRRTILTIFRDRVLSRILRDVDCRIPVLEPMLYTVMLETDSFTEESRQFAAVANRIMGMKEKRPADPAVRVRSRTLPDKPAKKVTWGDMRKSATFSS</sequence>
<reference evidence="4" key="1">
    <citation type="submission" date="2017-02" db="UniProtKB">
        <authorList>
            <consortium name="WormBaseParasite"/>
        </authorList>
    </citation>
    <scope>IDENTIFICATION</scope>
</reference>
<organism evidence="4">
    <name type="scientific">Nippostrongylus brasiliensis</name>
    <name type="common">Rat hookworm</name>
    <dbReference type="NCBI Taxonomy" id="27835"/>
    <lineage>
        <taxon>Eukaryota</taxon>
        <taxon>Metazoa</taxon>
        <taxon>Ecdysozoa</taxon>
        <taxon>Nematoda</taxon>
        <taxon>Chromadorea</taxon>
        <taxon>Rhabditida</taxon>
        <taxon>Rhabditina</taxon>
        <taxon>Rhabditomorpha</taxon>
        <taxon>Strongyloidea</taxon>
        <taxon>Heligmosomidae</taxon>
        <taxon>Nippostrongylus</taxon>
    </lineage>
</organism>
<evidence type="ECO:0000313" key="4">
    <source>
        <dbReference type="WBParaSite" id="NBR_0002110201-mRNA-1"/>
    </source>
</evidence>
<dbReference type="EMBL" id="UYSL01025911">
    <property type="protein sequence ID" value="VDL84845.1"/>
    <property type="molecule type" value="Genomic_DNA"/>
</dbReference>
<feature type="region of interest" description="Disordered" evidence="1">
    <location>
        <begin position="215"/>
        <end position="235"/>
    </location>
</feature>
<dbReference type="WBParaSite" id="NBR_0002110201-mRNA-1">
    <property type="protein sequence ID" value="NBR_0002110201-mRNA-1"/>
    <property type="gene ID" value="NBR_0002110201"/>
</dbReference>
<proteinExistence type="predicted"/>
<dbReference type="OMA" id="LEPMLYT"/>
<evidence type="ECO:0000313" key="3">
    <source>
        <dbReference type="Proteomes" id="UP000271162"/>
    </source>
</evidence>
<protein>
    <submittedName>
        <fullName evidence="4">Protein phosphatase 2A regulatory B subunit</fullName>
    </submittedName>
</protein>
<dbReference type="AlphaFoldDB" id="A0A0N4YV30"/>
<keyword evidence="3" id="KW-1185">Reference proteome</keyword>